<comment type="caution">
    <text evidence="6">The sequence shown here is derived from an EMBL/GenBank/DDBJ whole genome shotgun (WGS) entry which is preliminary data.</text>
</comment>
<evidence type="ECO:0000256" key="1">
    <source>
        <dbReference type="ARBA" id="ARBA00001917"/>
    </source>
</evidence>
<dbReference type="PANTHER" id="PTHR35323">
    <property type="entry name" value="SAP DOMAIN-CONTAINING PROTEIN"/>
    <property type="match status" value="1"/>
</dbReference>
<comment type="cofactor">
    <cofactor evidence="1">
        <name>FMN</name>
        <dbReference type="ChEBI" id="CHEBI:58210"/>
    </cofactor>
</comment>
<dbReference type="InterPro" id="IPR000262">
    <property type="entry name" value="FMN-dep_DH"/>
</dbReference>
<dbReference type="Pfam" id="PF01070">
    <property type="entry name" value="FMN_dh"/>
    <property type="match status" value="1"/>
</dbReference>
<feature type="domain" description="FMN hydroxy acid dehydrogenase" evidence="5">
    <location>
        <begin position="545"/>
        <end position="820"/>
    </location>
</feature>
<dbReference type="SUPFAM" id="SSF68906">
    <property type="entry name" value="SAP domain"/>
    <property type="match status" value="1"/>
</dbReference>
<feature type="region of interest" description="Disordered" evidence="3">
    <location>
        <begin position="282"/>
        <end position="315"/>
    </location>
</feature>
<evidence type="ECO:0000313" key="6">
    <source>
        <dbReference type="EMBL" id="GMN36782.1"/>
    </source>
</evidence>
<dbReference type="InterPro" id="IPR003034">
    <property type="entry name" value="SAP_dom"/>
</dbReference>
<evidence type="ECO:0000259" key="5">
    <source>
        <dbReference type="PROSITE" id="PS51349"/>
    </source>
</evidence>
<accession>A0AA87ZML3</accession>
<dbReference type="PROSITE" id="PS51349">
    <property type="entry name" value="FMN_HYDROXY_ACID_DH_2"/>
    <property type="match status" value="1"/>
</dbReference>
<dbReference type="InterPro" id="IPR012133">
    <property type="entry name" value="Alpha-hydoxy_acid_DH_FMN"/>
</dbReference>
<evidence type="ECO:0008006" key="8">
    <source>
        <dbReference type="Google" id="ProtNLM"/>
    </source>
</evidence>
<evidence type="ECO:0000256" key="2">
    <source>
        <dbReference type="ARBA" id="ARBA00024042"/>
    </source>
</evidence>
<dbReference type="EMBL" id="BTGU01000006">
    <property type="protein sequence ID" value="GMN36782.1"/>
    <property type="molecule type" value="Genomic_DNA"/>
</dbReference>
<feature type="compositionally biased region" description="Low complexity" evidence="3">
    <location>
        <begin position="572"/>
        <end position="587"/>
    </location>
</feature>
<dbReference type="Gene3D" id="3.20.20.70">
    <property type="entry name" value="Aldolase class I"/>
    <property type="match status" value="2"/>
</dbReference>
<feature type="region of interest" description="Disordered" evidence="3">
    <location>
        <begin position="350"/>
        <end position="374"/>
    </location>
</feature>
<evidence type="ECO:0000313" key="7">
    <source>
        <dbReference type="Proteomes" id="UP001187192"/>
    </source>
</evidence>
<proteinExistence type="inferred from homology"/>
<evidence type="ECO:0000259" key="4">
    <source>
        <dbReference type="PROSITE" id="PS50800"/>
    </source>
</evidence>
<dbReference type="PANTHER" id="PTHR35323:SF5">
    <property type="entry name" value="ZINC FINGER CCCH DOMAIN-CONTAINING PROTEIN 62"/>
    <property type="match status" value="1"/>
</dbReference>
<dbReference type="CDD" id="cd02809">
    <property type="entry name" value="alpha_hydroxyacid_oxid_FMN"/>
    <property type="match status" value="1"/>
</dbReference>
<keyword evidence="7" id="KW-1185">Reference proteome</keyword>
<dbReference type="GO" id="GO:0016491">
    <property type="term" value="F:oxidoreductase activity"/>
    <property type="evidence" value="ECO:0007669"/>
    <property type="project" value="InterPro"/>
</dbReference>
<dbReference type="Gene3D" id="1.10.720.30">
    <property type="entry name" value="SAP domain"/>
    <property type="match status" value="1"/>
</dbReference>
<comment type="similarity">
    <text evidence="2">Belongs to the FMN-dependent alpha-hydroxy acid dehydrogenase family.</text>
</comment>
<dbReference type="AlphaFoldDB" id="A0AA87ZML3"/>
<dbReference type="Proteomes" id="UP001187192">
    <property type="component" value="Unassembled WGS sequence"/>
</dbReference>
<feature type="compositionally biased region" description="Basic and acidic residues" evidence="3">
    <location>
        <begin position="282"/>
        <end position="291"/>
    </location>
</feature>
<protein>
    <recommendedName>
        <fullName evidence="8">SAP domain-containing protein</fullName>
    </recommendedName>
</protein>
<dbReference type="InterPro" id="IPR036361">
    <property type="entry name" value="SAP_dom_sf"/>
</dbReference>
<gene>
    <name evidence="6" type="ORF">TIFTF001_006296</name>
</gene>
<dbReference type="SUPFAM" id="SSF51395">
    <property type="entry name" value="FMN-linked oxidoreductases"/>
    <property type="match status" value="1"/>
</dbReference>
<dbReference type="InterPro" id="IPR013785">
    <property type="entry name" value="Aldolase_TIM"/>
</dbReference>
<dbReference type="InterPro" id="IPR037396">
    <property type="entry name" value="FMN_HAD"/>
</dbReference>
<name>A0AA87ZML3_FICCA</name>
<dbReference type="Pfam" id="PF02037">
    <property type="entry name" value="SAP"/>
    <property type="match status" value="1"/>
</dbReference>
<dbReference type="PROSITE" id="PS50800">
    <property type="entry name" value="SAP"/>
    <property type="match status" value="1"/>
</dbReference>
<dbReference type="Pfam" id="PF24766">
    <property type="entry name" value="DUF7699"/>
    <property type="match status" value="1"/>
</dbReference>
<feature type="domain" description="SAP" evidence="4">
    <location>
        <begin position="98"/>
        <end position="132"/>
    </location>
</feature>
<dbReference type="InterPro" id="IPR056116">
    <property type="entry name" value="DUF7699"/>
</dbReference>
<reference evidence="6" key="1">
    <citation type="submission" date="2023-07" db="EMBL/GenBank/DDBJ databases">
        <title>draft genome sequence of fig (Ficus carica).</title>
        <authorList>
            <person name="Takahashi T."/>
            <person name="Nishimura K."/>
        </authorList>
    </citation>
    <scope>NUCLEOTIDE SEQUENCE</scope>
</reference>
<dbReference type="GO" id="GO:0010181">
    <property type="term" value="F:FMN binding"/>
    <property type="evidence" value="ECO:0007669"/>
    <property type="project" value="InterPro"/>
</dbReference>
<sequence length="1028" mass="116611">MEIGKAVEDLSAIAEYGSDYSSNDSDNDPTYTILEETHSKLSKLSINNNKKAKARMVDAVDLVDESDSDGGDVVLPELDEVDEKSFLQVQRMVTAGQIEKLKVDQCKVYLRKNGLRLSGNKGTLIQRIKEHQEILNGGGEKKYPVSSFVLNCKGDACTGDVVLFEQNVYDMFNIASRSASGGPCGTRIVAGRVVKESYGAAKQQHTFTIEVLWSKGERPLPPLHPLLIKGRNLYRLKTLRQRWEDEGERQKILAEKHSRGSLARSDREVRIQEKEKRKMLRENRISRKEVNRSQSHSDSTLVPKPSPQPQNFGLSVNTENMDKLAIGHRQLGLSTVSSKPATVAHRSALAANSTKMENQPQPQPQPQRQPQTSGLHVNYNKVTTKCELVKNTRQDKYINQASQNLVGNSSSSNRGPNSYLSEHMNWTKEFPNNRERIAPDIHEVHHMSNRPHLNQGAPISYLSEHTNWTKEFPSNRERIAPDIHEVHHMSNQPHLNHRAPNSYLSEHKNWTKEFPSNRERIAPNIHEVHHMSNWPHLNHGGLNSYLSEHMNWTKEFPKRTTDRQPLRSMNDYRYTSPSRRQQSTQQNSCRYYAQGRCYYGDRSLLQRSFPRLDQIQLLIGFRISAPIMIAPTAYHRLTHPGGEVATARAAAACNTVMLVSKVRIRAQLPSTAIKVLSTMSTCTLEEVASSCNAVRFLQLYVYKRRDVSAELVKRAVRNGFKAIVLTVDAPRLGRREADIRNKMVAPQLKNFEGLISTEVVDDDGSNLEAFAKRTFDESLCWEDLQWLRSITNLPILIKGVLTREDDVFKALALGAQAVLVGRPVVYGLAAMGENGVKSVIEMLKNELELTMALSGCPSIRDITRSHVMTEHERLHSKLYKPATEAHQSGLAANAIEIANQAQAQAQTSGLCVDHDKVTTKCGLVKYIDQASQNLVGNSSSRNRERISTDIHEVRHMSNRPHSNHRGPNSYLSEHMNRTKEFPKRTTHRQPLRSMNDYHYMSSSRRQHDTRQNLCRYYAQGLVLLWRRM</sequence>
<organism evidence="6 7">
    <name type="scientific">Ficus carica</name>
    <name type="common">Common fig</name>
    <dbReference type="NCBI Taxonomy" id="3494"/>
    <lineage>
        <taxon>Eukaryota</taxon>
        <taxon>Viridiplantae</taxon>
        <taxon>Streptophyta</taxon>
        <taxon>Embryophyta</taxon>
        <taxon>Tracheophyta</taxon>
        <taxon>Spermatophyta</taxon>
        <taxon>Magnoliopsida</taxon>
        <taxon>eudicotyledons</taxon>
        <taxon>Gunneridae</taxon>
        <taxon>Pentapetalae</taxon>
        <taxon>rosids</taxon>
        <taxon>fabids</taxon>
        <taxon>Rosales</taxon>
        <taxon>Moraceae</taxon>
        <taxon>Ficeae</taxon>
        <taxon>Ficus</taxon>
    </lineage>
</organism>
<feature type="region of interest" description="Disordered" evidence="3">
    <location>
        <begin position="557"/>
        <end position="587"/>
    </location>
</feature>
<evidence type="ECO:0000256" key="3">
    <source>
        <dbReference type="SAM" id="MobiDB-lite"/>
    </source>
</evidence>